<name>A0AAV7V6K8_PLEWA</name>
<proteinExistence type="predicted"/>
<evidence type="ECO:0008006" key="4">
    <source>
        <dbReference type="Google" id="ProtNLM"/>
    </source>
</evidence>
<accession>A0AAV7V6K8</accession>
<organism evidence="2 3">
    <name type="scientific">Pleurodeles waltl</name>
    <name type="common">Iberian ribbed newt</name>
    <dbReference type="NCBI Taxonomy" id="8319"/>
    <lineage>
        <taxon>Eukaryota</taxon>
        <taxon>Metazoa</taxon>
        <taxon>Chordata</taxon>
        <taxon>Craniata</taxon>
        <taxon>Vertebrata</taxon>
        <taxon>Euteleostomi</taxon>
        <taxon>Amphibia</taxon>
        <taxon>Batrachia</taxon>
        <taxon>Caudata</taxon>
        <taxon>Salamandroidea</taxon>
        <taxon>Salamandridae</taxon>
        <taxon>Pleurodelinae</taxon>
        <taxon>Pleurodeles</taxon>
    </lineage>
</organism>
<dbReference type="AlphaFoldDB" id="A0AAV7V6K8"/>
<dbReference type="Proteomes" id="UP001066276">
    <property type="component" value="Chromosome 2_1"/>
</dbReference>
<dbReference type="PANTHER" id="PTHR31958:SF2">
    <property type="entry name" value="COILED-COIL DOMAIN-CONTAINING PROTEIN 127"/>
    <property type="match status" value="1"/>
</dbReference>
<keyword evidence="1" id="KW-0175">Coiled coil</keyword>
<feature type="coiled-coil region" evidence="1">
    <location>
        <begin position="12"/>
        <end position="97"/>
    </location>
</feature>
<dbReference type="PANTHER" id="PTHR31958">
    <property type="entry name" value="COILED-COIL DOMAIN-CONTAINING PROTEIN 127"/>
    <property type="match status" value="1"/>
</dbReference>
<keyword evidence="3" id="KW-1185">Reference proteome</keyword>
<sequence>MLGLAAFRWIWSRESQKEIEKAKTELSREMKSVQEDLELKYRTIIIENRRKVAELEIELEKEHNKTLSYREALISQSRKLVEERKVLEKTHTQLQQEKQAALVSGAAGALYKGCLAREEEWQKRATELLAEVRDALIERQNIYCSFLLPRKKRYDIERKLLQRATADPVAAEIELKAGLTDIFQNDRYCADLTNTNMRKNGKLMWLYLRYWEMAVERKKFKKVEAVMLGKSTF</sequence>
<comment type="caution">
    <text evidence="2">The sequence shown here is derived from an EMBL/GenBank/DDBJ whole genome shotgun (WGS) entry which is preliminary data.</text>
</comment>
<evidence type="ECO:0000313" key="2">
    <source>
        <dbReference type="EMBL" id="KAJ1196491.1"/>
    </source>
</evidence>
<dbReference type="InterPro" id="IPR034607">
    <property type="entry name" value="CCDC127"/>
</dbReference>
<reference evidence="2" key="1">
    <citation type="journal article" date="2022" name="bioRxiv">
        <title>Sequencing and chromosome-scale assembly of the giantPleurodeles waltlgenome.</title>
        <authorList>
            <person name="Brown T."/>
            <person name="Elewa A."/>
            <person name="Iarovenko S."/>
            <person name="Subramanian E."/>
            <person name="Araus A.J."/>
            <person name="Petzold A."/>
            <person name="Susuki M."/>
            <person name="Suzuki K.-i.T."/>
            <person name="Hayashi T."/>
            <person name="Toyoda A."/>
            <person name="Oliveira C."/>
            <person name="Osipova E."/>
            <person name="Leigh N.D."/>
            <person name="Simon A."/>
            <person name="Yun M.H."/>
        </authorList>
    </citation>
    <scope>NUCLEOTIDE SEQUENCE</scope>
    <source>
        <strain evidence="2">20211129_DDA</strain>
        <tissue evidence="2">Liver</tissue>
    </source>
</reference>
<protein>
    <recommendedName>
        <fullName evidence="4">Coiled-coil domain-containing protein 127</fullName>
    </recommendedName>
</protein>
<dbReference type="EMBL" id="JANPWB010000003">
    <property type="protein sequence ID" value="KAJ1196491.1"/>
    <property type="molecule type" value="Genomic_DNA"/>
</dbReference>
<evidence type="ECO:0000313" key="3">
    <source>
        <dbReference type="Proteomes" id="UP001066276"/>
    </source>
</evidence>
<gene>
    <name evidence="2" type="ORF">NDU88_000362</name>
</gene>
<evidence type="ECO:0000256" key="1">
    <source>
        <dbReference type="SAM" id="Coils"/>
    </source>
</evidence>